<feature type="transmembrane region" description="Helical" evidence="6">
    <location>
        <begin position="74"/>
        <end position="95"/>
    </location>
</feature>
<name>A0ABX6YJW1_9MICO</name>
<evidence type="ECO:0000256" key="3">
    <source>
        <dbReference type="ARBA" id="ARBA00022692"/>
    </source>
</evidence>
<keyword evidence="8" id="KW-1185">Reference proteome</keyword>
<evidence type="ECO:0000256" key="4">
    <source>
        <dbReference type="ARBA" id="ARBA00022989"/>
    </source>
</evidence>
<feature type="transmembrane region" description="Helical" evidence="6">
    <location>
        <begin position="153"/>
        <end position="172"/>
    </location>
</feature>
<feature type="transmembrane region" description="Helical" evidence="6">
    <location>
        <begin position="128"/>
        <end position="146"/>
    </location>
</feature>
<feature type="transmembrane region" description="Helical" evidence="6">
    <location>
        <begin position="7"/>
        <end position="37"/>
    </location>
</feature>
<dbReference type="InterPro" id="IPR051598">
    <property type="entry name" value="TSUP/Inactive_protease-like"/>
</dbReference>
<evidence type="ECO:0000256" key="2">
    <source>
        <dbReference type="ARBA" id="ARBA00009142"/>
    </source>
</evidence>
<evidence type="ECO:0000256" key="5">
    <source>
        <dbReference type="ARBA" id="ARBA00023136"/>
    </source>
</evidence>
<keyword evidence="6" id="KW-1003">Cell membrane</keyword>
<dbReference type="EMBL" id="CP061169">
    <property type="protein sequence ID" value="QPZ39036.1"/>
    <property type="molecule type" value="Genomic_DNA"/>
</dbReference>
<keyword evidence="3 6" id="KW-0812">Transmembrane</keyword>
<dbReference type="InterPro" id="IPR002781">
    <property type="entry name" value="TM_pro_TauE-like"/>
</dbReference>
<keyword evidence="4 6" id="KW-1133">Transmembrane helix</keyword>
<organism evidence="7 8">
    <name type="scientific">Paramicrobacterium chengjingii</name>
    <dbReference type="NCBI Taxonomy" id="2769067"/>
    <lineage>
        <taxon>Bacteria</taxon>
        <taxon>Bacillati</taxon>
        <taxon>Actinomycetota</taxon>
        <taxon>Actinomycetes</taxon>
        <taxon>Micrococcales</taxon>
        <taxon>Microbacteriaceae</taxon>
        <taxon>Paramicrobacterium</taxon>
    </lineage>
</organism>
<dbReference type="Pfam" id="PF01925">
    <property type="entry name" value="TauE"/>
    <property type="match status" value="2"/>
</dbReference>
<feature type="transmembrane region" description="Helical" evidence="6">
    <location>
        <begin position="102"/>
        <end position="122"/>
    </location>
</feature>
<evidence type="ECO:0000313" key="7">
    <source>
        <dbReference type="EMBL" id="QPZ39036.1"/>
    </source>
</evidence>
<evidence type="ECO:0000256" key="1">
    <source>
        <dbReference type="ARBA" id="ARBA00004141"/>
    </source>
</evidence>
<sequence>MRRRIDWVWFVVIGLIAGFMSGLFGVGGGILIVPLLITLAGFGQKRAAGTSLAAIVPTSIAGVISYAVNGDVALIVAAILCVGSIIGAQLGAVLLHRLPKRVVQWAFIGFLLIVVVSLFFVIPSRDAVIHLNALSIIGLLALGLLVGVLSGILGIGGGAVIVPMLILLFGASDLVAKGTSLAVMIPTAISGTIGNARRRNVDIPAALTIGLCACLTTSLGAIVATALDPAIGNLLFAAFLVAIAVQLTVRALRTR</sequence>
<dbReference type="Proteomes" id="UP000662814">
    <property type="component" value="Chromosome"/>
</dbReference>
<gene>
    <name evidence="7" type="ORF">HCR76_02785</name>
</gene>
<dbReference type="PANTHER" id="PTHR43701:SF2">
    <property type="entry name" value="MEMBRANE TRANSPORTER PROTEIN YJNA-RELATED"/>
    <property type="match status" value="1"/>
</dbReference>
<evidence type="ECO:0000313" key="8">
    <source>
        <dbReference type="Proteomes" id="UP000662814"/>
    </source>
</evidence>
<proteinExistence type="inferred from homology"/>
<accession>A0ABX6YJW1</accession>
<reference evidence="7 8" key="1">
    <citation type="submission" date="2020-12" db="EMBL/GenBank/DDBJ databases">
        <title>Microbacterium sp. HY060.</title>
        <authorList>
            <person name="Zhou J."/>
        </authorList>
    </citation>
    <scope>NUCLEOTIDE SEQUENCE [LARGE SCALE GENOMIC DNA]</scope>
    <source>
        <strain evidence="7 8">HY60</strain>
    </source>
</reference>
<feature type="transmembrane region" description="Helical" evidence="6">
    <location>
        <begin position="230"/>
        <end position="249"/>
    </location>
</feature>
<dbReference type="RefSeq" id="WP_166984883.1">
    <property type="nucleotide sequence ID" value="NZ_CP061169.1"/>
</dbReference>
<protein>
    <recommendedName>
        <fullName evidence="6">Probable membrane transporter protein</fullName>
    </recommendedName>
</protein>
<evidence type="ECO:0000256" key="6">
    <source>
        <dbReference type="RuleBase" id="RU363041"/>
    </source>
</evidence>
<dbReference type="PANTHER" id="PTHR43701">
    <property type="entry name" value="MEMBRANE TRANSPORTER PROTEIN MJ0441-RELATED"/>
    <property type="match status" value="1"/>
</dbReference>
<feature type="transmembrane region" description="Helical" evidence="6">
    <location>
        <begin position="49"/>
        <end position="68"/>
    </location>
</feature>
<feature type="transmembrane region" description="Helical" evidence="6">
    <location>
        <begin position="203"/>
        <end position="224"/>
    </location>
</feature>
<comment type="similarity">
    <text evidence="2 6">Belongs to the 4-toluene sulfonate uptake permease (TSUP) (TC 2.A.102) family.</text>
</comment>
<keyword evidence="5 6" id="KW-0472">Membrane</keyword>
<comment type="subcellular location">
    <subcellularLocation>
        <location evidence="6">Cell membrane</location>
        <topology evidence="6">Multi-pass membrane protein</topology>
    </subcellularLocation>
    <subcellularLocation>
        <location evidence="1">Membrane</location>
        <topology evidence="1">Multi-pass membrane protein</topology>
    </subcellularLocation>
</comment>